<dbReference type="EMBL" id="JACHMP010000001">
    <property type="protein sequence ID" value="MBB5819839.1"/>
    <property type="molecule type" value="Genomic_DNA"/>
</dbReference>
<dbReference type="AlphaFoldDB" id="A0A7W9MGW1"/>
<evidence type="ECO:0000256" key="2">
    <source>
        <dbReference type="SAM" id="MobiDB-lite"/>
    </source>
</evidence>
<proteinExistence type="predicted"/>
<dbReference type="InterPro" id="IPR050090">
    <property type="entry name" value="Tyrosine_recombinase_XerCD"/>
</dbReference>
<dbReference type="PANTHER" id="PTHR30349">
    <property type="entry name" value="PHAGE INTEGRASE-RELATED"/>
    <property type="match status" value="1"/>
</dbReference>
<keyword evidence="1" id="KW-0233">DNA recombination</keyword>
<dbReference type="Gene3D" id="1.10.443.10">
    <property type="entry name" value="Intergrase catalytic core"/>
    <property type="match status" value="1"/>
</dbReference>
<evidence type="ECO:0000259" key="3">
    <source>
        <dbReference type="PROSITE" id="PS51898"/>
    </source>
</evidence>
<protein>
    <submittedName>
        <fullName evidence="4">Integrase</fullName>
    </submittedName>
</protein>
<sequence>MKDITYDVRVYKTEVYKGTKVTTYTVRWKTASKPRRKAFRTSAQAESFRSDLVSAARKGEAFSLATGLPISWKRKETALTWYGFALAYADAKWPYASPNHRRGIAEALTDATEALLSTNAGAPKREEIRQALRSWAFSARIRDSAEPPEELRSVVQWLERNTVPLAELAEENRGPALVRGILDRISKTKEEKPAAANTANRKRMVLNNAMEYACEIRALPVNPLKSVKWTKPKTLTTVDRRVVVNAEQARRLLMAVRRQGQRGARMAAFFGCMYYAALRPEEVVDLRADHLVSLPEEGWGEMLLTNAEPRSGTQWTDSGKSRQRRQLKHRAQGDTRPVPVHPELVTLLRRHLEEFGTAPDGRVFVGPRGGAMTDRAYLKVFHQARAEAFTEREAASPLASVPYALRHAAVSTWLNAGVPAPQVAEWAGHSVDVLLRVYAKCIDGQDADAKRRILDATRRPAETAPDAPETSARIQHGQP</sequence>
<dbReference type="RefSeq" id="WP_184537753.1">
    <property type="nucleotide sequence ID" value="NZ_JACHMP010000001.1"/>
</dbReference>
<comment type="caution">
    <text evidence="4">The sequence shown here is derived from an EMBL/GenBank/DDBJ whole genome shotgun (WGS) entry which is preliminary data.</text>
</comment>
<feature type="region of interest" description="Disordered" evidence="2">
    <location>
        <begin position="303"/>
        <end position="338"/>
    </location>
</feature>
<dbReference type="GO" id="GO:0003677">
    <property type="term" value="F:DNA binding"/>
    <property type="evidence" value="ECO:0007669"/>
    <property type="project" value="InterPro"/>
</dbReference>
<dbReference type="InterPro" id="IPR013762">
    <property type="entry name" value="Integrase-like_cat_sf"/>
</dbReference>
<feature type="compositionally biased region" description="Basic residues" evidence="2">
    <location>
        <begin position="321"/>
        <end position="330"/>
    </location>
</feature>
<dbReference type="InterPro" id="IPR011010">
    <property type="entry name" value="DNA_brk_join_enz"/>
</dbReference>
<keyword evidence="5" id="KW-1185">Reference proteome</keyword>
<feature type="region of interest" description="Disordered" evidence="2">
    <location>
        <begin position="455"/>
        <end position="479"/>
    </location>
</feature>
<dbReference type="PANTHER" id="PTHR30349:SF64">
    <property type="entry name" value="PROPHAGE INTEGRASE INTD-RELATED"/>
    <property type="match status" value="1"/>
</dbReference>
<dbReference type="Pfam" id="PF00589">
    <property type="entry name" value="Phage_integrase"/>
    <property type="match status" value="1"/>
</dbReference>
<organism evidence="4 5">
    <name type="scientific">Streptosporangium becharense</name>
    <dbReference type="NCBI Taxonomy" id="1816182"/>
    <lineage>
        <taxon>Bacteria</taxon>
        <taxon>Bacillati</taxon>
        <taxon>Actinomycetota</taxon>
        <taxon>Actinomycetes</taxon>
        <taxon>Streptosporangiales</taxon>
        <taxon>Streptosporangiaceae</taxon>
        <taxon>Streptosporangium</taxon>
    </lineage>
</organism>
<feature type="domain" description="Tyr recombinase" evidence="3">
    <location>
        <begin position="239"/>
        <end position="452"/>
    </location>
</feature>
<dbReference type="SUPFAM" id="SSF56349">
    <property type="entry name" value="DNA breaking-rejoining enzymes"/>
    <property type="match status" value="1"/>
</dbReference>
<dbReference type="GO" id="GO:0015074">
    <property type="term" value="P:DNA integration"/>
    <property type="evidence" value="ECO:0007669"/>
    <property type="project" value="InterPro"/>
</dbReference>
<accession>A0A7W9MGW1</accession>
<dbReference type="Proteomes" id="UP000540685">
    <property type="component" value="Unassembled WGS sequence"/>
</dbReference>
<gene>
    <name evidence="4" type="ORF">F4562_002901</name>
</gene>
<reference evidence="4 5" key="1">
    <citation type="submission" date="2020-08" db="EMBL/GenBank/DDBJ databases">
        <title>Sequencing the genomes of 1000 actinobacteria strains.</title>
        <authorList>
            <person name="Klenk H.-P."/>
        </authorList>
    </citation>
    <scope>NUCLEOTIDE SEQUENCE [LARGE SCALE GENOMIC DNA]</scope>
    <source>
        <strain evidence="4 5">DSM 46887</strain>
    </source>
</reference>
<evidence type="ECO:0000256" key="1">
    <source>
        <dbReference type="ARBA" id="ARBA00023172"/>
    </source>
</evidence>
<evidence type="ECO:0000313" key="4">
    <source>
        <dbReference type="EMBL" id="MBB5819839.1"/>
    </source>
</evidence>
<dbReference type="GO" id="GO:0006310">
    <property type="term" value="P:DNA recombination"/>
    <property type="evidence" value="ECO:0007669"/>
    <property type="project" value="UniProtKB-KW"/>
</dbReference>
<evidence type="ECO:0000313" key="5">
    <source>
        <dbReference type="Proteomes" id="UP000540685"/>
    </source>
</evidence>
<dbReference type="PROSITE" id="PS51898">
    <property type="entry name" value="TYR_RECOMBINASE"/>
    <property type="match status" value="1"/>
</dbReference>
<name>A0A7W9MGW1_9ACTN</name>
<dbReference type="InterPro" id="IPR002104">
    <property type="entry name" value="Integrase_catalytic"/>
</dbReference>